<keyword evidence="1" id="KW-0732">Signal</keyword>
<sequence length="230" mass="25238">MLTFALLLHGFRLVMRPPYELRVKSVTISGVTALMGEARPMSVGGTAVRKAVSPLTLRLCRWEPTSVCGSSQKCVLKVLVPERGRECSSLNLEVPSNEEVPSEDVREGSALTDSSASQSFYVPMPSHCGQDFSVGVLSITGTAGHEKIQKAYVNDVVDSQTHGAESSVSLSQPRLWSSGTFPMTSWQNRKKHKLVLQLDLHSVLASARSRQLPHTRSLWDLEEFQLANFG</sequence>
<dbReference type="EMBL" id="JAIQCJ010000963">
    <property type="protein sequence ID" value="KAJ8793655.1"/>
    <property type="molecule type" value="Genomic_DNA"/>
</dbReference>
<reference evidence="2 3" key="1">
    <citation type="submission" date="2022-11" db="EMBL/GenBank/DDBJ databases">
        <title>Whole genome sequence of Eschrichtius robustus ER-17-0199.</title>
        <authorList>
            <person name="Bruniche-Olsen A."/>
            <person name="Black A.N."/>
            <person name="Fields C.J."/>
            <person name="Walden K."/>
            <person name="Dewoody J.A."/>
        </authorList>
    </citation>
    <scope>NUCLEOTIDE SEQUENCE [LARGE SCALE GENOMIC DNA]</scope>
    <source>
        <strain evidence="2">ER-17-0199</strain>
        <tissue evidence="2">Blubber</tissue>
    </source>
</reference>
<accession>A0AB34HS37</accession>
<dbReference type="Proteomes" id="UP001159641">
    <property type="component" value="Unassembled WGS sequence"/>
</dbReference>
<feature type="signal peptide" evidence="1">
    <location>
        <begin position="1"/>
        <end position="16"/>
    </location>
</feature>
<comment type="caution">
    <text evidence="2">The sequence shown here is derived from an EMBL/GenBank/DDBJ whole genome shotgun (WGS) entry which is preliminary data.</text>
</comment>
<protein>
    <submittedName>
        <fullName evidence="2">Uncharacterized protein</fullName>
    </submittedName>
</protein>
<evidence type="ECO:0000313" key="3">
    <source>
        <dbReference type="Proteomes" id="UP001159641"/>
    </source>
</evidence>
<name>A0AB34HS37_ESCRO</name>
<proteinExistence type="predicted"/>
<gene>
    <name evidence="2" type="ORF">J1605_003663</name>
</gene>
<organism evidence="2 3">
    <name type="scientific">Eschrichtius robustus</name>
    <name type="common">California gray whale</name>
    <name type="synonym">Eschrichtius gibbosus</name>
    <dbReference type="NCBI Taxonomy" id="9764"/>
    <lineage>
        <taxon>Eukaryota</taxon>
        <taxon>Metazoa</taxon>
        <taxon>Chordata</taxon>
        <taxon>Craniata</taxon>
        <taxon>Vertebrata</taxon>
        <taxon>Euteleostomi</taxon>
        <taxon>Mammalia</taxon>
        <taxon>Eutheria</taxon>
        <taxon>Laurasiatheria</taxon>
        <taxon>Artiodactyla</taxon>
        <taxon>Whippomorpha</taxon>
        <taxon>Cetacea</taxon>
        <taxon>Mysticeti</taxon>
        <taxon>Eschrichtiidae</taxon>
        <taxon>Eschrichtius</taxon>
    </lineage>
</organism>
<evidence type="ECO:0000313" key="2">
    <source>
        <dbReference type="EMBL" id="KAJ8793655.1"/>
    </source>
</evidence>
<feature type="chain" id="PRO_5044217524" evidence="1">
    <location>
        <begin position="17"/>
        <end position="230"/>
    </location>
</feature>
<keyword evidence="3" id="KW-1185">Reference proteome</keyword>
<dbReference type="AlphaFoldDB" id="A0AB34HS37"/>
<evidence type="ECO:0000256" key="1">
    <source>
        <dbReference type="SAM" id="SignalP"/>
    </source>
</evidence>